<dbReference type="Gene3D" id="2.60.40.420">
    <property type="entry name" value="Cupredoxins - blue copper proteins"/>
    <property type="match status" value="3"/>
</dbReference>
<dbReference type="PANTHER" id="PTHR48267">
    <property type="entry name" value="CUPREDOXIN SUPERFAMILY PROTEIN"/>
    <property type="match status" value="1"/>
</dbReference>
<comment type="subunit">
    <text evidence="1">Monomer.</text>
</comment>
<evidence type="ECO:0000256" key="10">
    <source>
        <dbReference type="SAM" id="MobiDB-lite"/>
    </source>
</evidence>
<organism evidence="13">
    <name type="scientific">uncultured Desulfovibrio sp</name>
    <dbReference type="NCBI Taxonomy" id="167968"/>
    <lineage>
        <taxon>Bacteria</taxon>
        <taxon>Pseudomonadati</taxon>
        <taxon>Thermodesulfobacteriota</taxon>
        <taxon>Desulfovibrionia</taxon>
        <taxon>Desulfovibrionales</taxon>
        <taxon>Desulfovibrionaceae</taxon>
        <taxon>Desulfovibrio</taxon>
        <taxon>environmental samples</taxon>
    </lineage>
</organism>
<dbReference type="SUPFAM" id="SSF49503">
    <property type="entry name" value="Cupredoxins"/>
    <property type="match status" value="3"/>
</dbReference>
<keyword evidence="4" id="KW-0408">Iron</keyword>
<evidence type="ECO:0000259" key="12">
    <source>
        <dbReference type="Pfam" id="PF07732"/>
    </source>
</evidence>
<evidence type="ECO:0000256" key="7">
    <source>
        <dbReference type="ARBA" id="ARBA00042896"/>
    </source>
</evidence>
<dbReference type="InterPro" id="IPR045087">
    <property type="entry name" value="Cu-oxidase_fam"/>
</dbReference>
<dbReference type="InterPro" id="IPR011707">
    <property type="entry name" value="Cu-oxidase-like_N"/>
</dbReference>
<gene>
    <name evidence="13" type="ORF">KM92DES2_10078</name>
</gene>
<dbReference type="GO" id="GO:0005507">
    <property type="term" value="F:copper ion binding"/>
    <property type="evidence" value="ECO:0007669"/>
    <property type="project" value="InterPro"/>
</dbReference>
<keyword evidence="4" id="KW-0411">Iron-sulfur</keyword>
<dbReference type="InterPro" id="IPR002355">
    <property type="entry name" value="Cu_oxidase_Cu_BS"/>
</dbReference>
<evidence type="ECO:0000256" key="8">
    <source>
        <dbReference type="ARBA" id="ARBA00043090"/>
    </source>
</evidence>
<dbReference type="EMBL" id="FLUP01000001">
    <property type="protein sequence ID" value="SBV91039.1"/>
    <property type="molecule type" value="Genomic_DNA"/>
</dbReference>
<evidence type="ECO:0000259" key="11">
    <source>
        <dbReference type="Pfam" id="PF07731"/>
    </source>
</evidence>
<evidence type="ECO:0000313" key="13">
    <source>
        <dbReference type="EMBL" id="SBV91039.1"/>
    </source>
</evidence>
<sequence length="551" mass="60617">MQQSRRKFLSLSSTAVLLAIGADLGFGGLLQAATTNFNSTQLPVPSKSGLFGLLAPEEKFTLTTAEVKGALPATGAPMLAYSATHKGASYLNPILVLRKGQPFEATLVNGLDEPTIIHWHGVDCPWKQAGHPSYAIGPKSSYEYSFPITNRAGTYWYHPHPHGLTAKQAYMGLASFFIVRDDEEESFAKEYDFRLGETDIPIVIQDKRLTHDGRLDYSPSNDDLMMGYLGDTILVNGQSNPTLKTSTRLYRFRLLNGSTARIYNLSFISDGRQLPFLLIGNDGGFLPAPQQIDGLFLSPGERADILLDMSSFSLGNEIFLQNVPFDPMHNEGEMMGMSGMMNMEHSTGAASMSHANGSGSQHAMGAGGHAGSHGSLGEGSTYPVLRLLVDKKVTYARKLPTNLFDIPAPRIEGFDRPISLAMRHMGGWTINDHTFDMNSLPIVVKKRGPEIWRISNAKASMPHPMHLHGYFYRVLERSGSPTQVKNRAVDAHGRLTTDLGYKDTVLVWPGETVTVSIDFSSPQYPGEQLFLFHCHNLEHEDQGMMLNVKIA</sequence>
<proteinExistence type="predicted"/>
<evidence type="ECO:0000256" key="5">
    <source>
        <dbReference type="ARBA" id="ARBA00038978"/>
    </source>
</evidence>
<dbReference type="InterPro" id="IPR011706">
    <property type="entry name" value="Cu-oxidase_C"/>
</dbReference>
<dbReference type="InterPro" id="IPR008972">
    <property type="entry name" value="Cupredoxin"/>
</dbReference>
<dbReference type="Pfam" id="PF07731">
    <property type="entry name" value="Cu-oxidase_2"/>
    <property type="match status" value="1"/>
</dbReference>
<evidence type="ECO:0000256" key="2">
    <source>
        <dbReference type="ARBA" id="ARBA00022723"/>
    </source>
</evidence>
<feature type="region of interest" description="Disordered" evidence="10">
    <location>
        <begin position="349"/>
        <end position="375"/>
    </location>
</feature>
<name>A0A212IV51_9BACT</name>
<evidence type="ECO:0000256" key="1">
    <source>
        <dbReference type="ARBA" id="ARBA00011245"/>
    </source>
</evidence>
<dbReference type="EC" id="1.16.3.4" evidence="5"/>
<evidence type="ECO:0000256" key="4">
    <source>
        <dbReference type="ARBA" id="ARBA00023014"/>
    </source>
</evidence>
<feature type="domain" description="Plastocyanin-like" evidence="12">
    <location>
        <begin position="89"/>
        <end position="183"/>
    </location>
</feature>
<dbReference type="AlphaFoldDB" id="A0A212IV51"/>
<accession>A0A212IV51</accession>
<dbReference type="Pfam" id="PF07732">
    <property type="entry name" value="Cu-oxidase_3"/>
    <property type="match status" value="1"/>
</dbReference>
<feature type="compositionally biased region" description="Gly residues" evidence="10">
    <location>
        <begin position="365"/>
        <end position="375"/>
    </location>
</feature>
<comment type="catalytic activity">
    <reaction evidence="9">
        <text>4 Cu(+) + O2 + 4 H(+) = 4 Cu(2+) + 2 H2O</text>
        <dbReference type="Rhea" id="RHEA:30083"/>
        <dbReference type="ChEBI" id="CHEBI:15377"/>
        <dbReference type="ChEBI" id="CHEBI:15378"/>
        <dbReference type="ChEBI" id="CHEBI:15379"/>
        <dbReference type="ChEBI" id="CHEBI:29036"/>
        <dbReference type="ChEBI" id="CHEBI:49552"/>
        <dbReference type="EC" id="1.16.3.4"/>
    </reaction>
    <physiologicalReaction direction="left-to-right" evidence="9">
        <dbReference type="Rhea" id="RHEA:30084"/>
    </physiologicalReaction>
</comment>
<dbReference type="PROSITE" id="PS51318">
    <property type="entry name" value="TAT"/>
    <property type="match status" value="1"/>
</dbReference>
<keyword evidence="2" id="KW-0479">Metal-binding</keyword>
<dbReference type="PANTHER" id="PTHR48267:SF1">
    <property type="entry name" value="BILIRUBIN OXIDASE"/>
    <property type="match status" value="1"/>
</dbReference>
<evidence type="ECO:0000256" key="9">
    <source>
        <dbReference type="ARBA" id="ARBA00048092"/>
    </source>
</evidence>
<dbReference type="GO" id="GO:0051536">
    <property type="term" value="F:iron-sulfur cluster binding"/>
    <property type="evidence" value="ECO:0007669"/>
    <property type="project" value="UniProtKB-KW"/>
</dbReference>
<keyword evidence="3" id="KW-0560">Oxidoreductase</keyword>
<evidence type="ECO:0000256" key="3">
    <source>
        <dbReference type="ARBA" id="ARBA00023002"/>
    </source>
</evidence>
<feature type="domain" description="Plastocyanin-like" evidence="11">
    <location>
        <begin position="426"/>
        <end position="549"/>
    </location>
</feature>
<dbReference type="PROSITE" id="PS00080">
    <property type="entry name" value="MULTICOPPER_OXIDASE2"/>
    <property type="match status" value="1"/>
</dbReference>
<evidence type="ECO:0000256" key="6">
    <source>
        <dbReference type="ARBA" id="ARBA00041027"/>
    </source>
</evidence>
<protein>
    <recommendedName>
        <fullName evidence="6">Multicopper oxidase CueO</fullName>
        <ecNumber evidence="5">1.16.3.4</ecNumber>
    </recommendedName>
    <alternativeName>
        <fullName evidence="7">Copper efflux oxidase</fullName>
    </alternativeName>
    <alternativeName>
        <fullName evidence="8">Cuprous oxidase</fullName>
    </alternativeName>
</protein>
<dbReference type="RefSeq" id="WP_227119114.1">
    <property type="nucleotide sequence ID" value="NZ_LT598928.1"/>
</dbReference>
<reference evidence="13" key="1">
    <citation type="submission" date="2016-04" db="EMBL/GenBank/DDBJ databases">
        <authorList>
            <person name="Evans L.H."/>
            <person name="Alamgir A."/>
            <person name="Owens N."/>
            <person name="Weber N.D."/>
            <person name="Virtaneva K."/>
            <person name="Barbian K."/>
            <person name="Babar A."/>
            <person name="Rosenke K."/>
        </authorList>
    </citation>
    <scope>NUCLEOTIDE SEQUENCE</scope>
    <source>
        <strain evidence="13">92-2</strain>
    </source>
</reference>
<dbReference type="GO" id="GO:0016491">
    <property type="term" value="F:oxidoreductase activity"/>
    <property type="evidence" value="ECO:0007669"/>
    <property type="project" value="UniProtKB-KW"/>
</dbReference>
<dbReference type="InterPro" id="IPR006311">
    <property type="entry name" value="TAT_signal"/>
</dbReference>